<evidence type="ECO:0000313" key="1">
    <source>
        <dbReference type="Proteomes" id="UP000887565"/>
    </source>
</evidence>
<sequence>MVNAWTGSRIEEHARFVQAKCVSNEIVVDNHEMRNVIKTCLKNIFHRQGLTMCYTMKIGQMIKAIT</sequence>
<organism evidence="1 2">
    <name type="scientific">Romanomermis culicivorax</name>
    <name type="common">Nematode worm</name>
    <dbReference type="NCBI Taxonomy" id="13658"/>
    <lineage>
        <taxon>Eukaryota</taxon>
        <taxon>Metazoa</taxon>
        <taxon>Ecdysozoa</taxon>
        <taxon>Nematoda</taxon>
        <taxon>Enoplea</taxon>
        <taxon>Dorylaimia</taxon>
        <taxon>Mermithida</taxon>
        <taxon>Mermithoidea</taxon>
        <taxon>Mermithidae</taxon>
        <taxon>Romanomermis</taxon>
    </lineage>
</organism>
<dbReference type="AlphaFoldDB" id="A0A915IAR6"/>
<reference evidence="2" key="1">
    <citation type="submission" date="2022-11" db="UniProtKB">
        <authorList>
            <consortium name="WormBaseParasite"/>
        </authorList>
    </citation>
    <scope>IDENTIFICATION</scope>
</reference>
<dbReference type="Proteomes" id="UP000887565">
    <property type="component" value="Unplaced"/>
</dbReference>
<keyword evidence="1" id="KW-1185">Reference proteome</keyword>
<protein>
    <submittedName>
        <fullName evidence="2">Uncharacterized protein</fullName>
    </submittedName>
</protein>
<name>A0A915IAR6_ROMCU</name>
<evidence type="ECO:0000313" key="2">
    <source>
        <dbReference type="WBParaSite" id="nRc.2.0.1.t10967-RA"/>
    </source>
</evidence>
<proteinExistence type="predicted"/>
<accession>A0A915IAR6</accession>
<dbReference type="WBParaSite" id="nRc.2.0.1.t10967-RA">
    <property type="protein sequence ID" value="nRc.2.0.1.t10967-RA"/>
    <property type="gene ID" value="nRc.2.0.1.g10967"/>
</dbReference>